<evidence type="ECO:0000313" key="4">
    <source>
        <dbReference type="WBParaSite" id="SSLN_0000624401-mRNA-1"/>
    </source>
</evidence>
<evidence type="ECO:0000313" key="2">
    <source>
        <dbReference type="EMBL" id="VDL92434.1"/>
    </source>
</evidence>
<feature type="region of interest" description="Disordered" evidence="1">
    <location>
        <begin position="113"/>
        <end position="149"/>
    </location>
</feature>
<gene>
    <name evidence="2" type="ORF">SSLN_LOCUS6049</name>
</gene>
<protein>
    <submittedName>
        <fullName evidence="2 4">Uncharacterized protein</fullName>
    </submittedName>
</protein>
<name>A0A183SPA1_SCHSO</name>
<sequence length="406" mass="43481">MVIFLPFVCQGNCENNAVEASSTTLPSHRHSFHSPLRDSGQHSRPVSRDPTFSTPPPHDVTVGGSVGGTRASTRDPSASGVTPLPPQSSLILPPPIPPKLFTRTTRQYIRTSPTDLTAAAISPKPDRAASEVSSGGDGGDSPPLPPHRLPYPDRLKMCRDQPDYLPAVYPSSSLGSQEVFDNADRIFLTAVFVNVFLCLELQANRIMLAQLWTEEDSASLSSIRYSSTDRPSPLQLQQFASSAHSRLPASRHRGHRDPLGRSHPPSSSGAPPDTVDFTQLQARLTPMSEGTAGFGGLQHLPTSFCDVDLVPPSVVHSDRSPELPPRSNRECLLPPPAPPPPVSGGRQSQRTSLSLAASVDPSVTPPLPPRVSHYALSSSQEDWLPPVPPKSQGRGPPLSPPPPPRS</sequence>
<feature type="compositionally biased region" description="Polar residues" evidence="1">
    <location>
        <begin position="70"/>
        <end position="80"/>
    </location>
</feature>
<feature type="region of interest" description="Disordered" evidence="1">
    <location>
        <begin position="239"/>
        <end position="275"/>
    </location>
</feature>
<dbReference type="AlphaFoldDB" id="A0A183SPA1"/>
<dbReference type="Proteomes" id="UP000275846">
    <property type="component" value="Unassembled WGS sequence"/>
</dbReference>
<proteinExistence type="predicted"/>
<reference evidence="2 3" key="2">
    <citation type="submission" date="2018-11" db="EMBL/GenBank/DDBJ databases">
        <authorList>
            <consortium name="Pathogen Informatics"/>
        </authorList>
    </citation>
    <scope>NUCLEOTIDE SEQUENCE [LARGE SCALE GENOMIC DNA]</scope>
    <source>
        <strain evidence="2 3">NST_G2</strain>
    </source>
</reference>
<feature type="compositionally biased region" description="Pro residues" evidence="1">
    <location>
        <begin position="333"/>
        <end position="342"/>
    </location>
</feature>
<evidence type="ECO:0000256" key="1">
    <source>
        <dbReference type="SAM" id="MobiDB-lite"/>
    </source>
</evidence>
<feature type="region of interest" description="Disordered" evidence="1">
    <location>
        <begin position="314"/>
        <end position="406"/>
    </location>
</feature>
<feature type="compositionally biased region" description="Polar residues" evidence="1">
    <location>
        <begin position="345"/>
        <end position="355"/>
    </location>
</feature>
<reference evidence="4" key="1">
    <citation type="submission" date="2016-06" db="UniProtKB">
        <authorList>
            <consortium name="WormBaseParasite"/>
        </authorList>
    </citation>
    <scope>IDENTIFICATION</scope>
</reference>
<organism evidence="4">
    <name type="scientific">Schistocephalus solidus</name>
    <name type="common">Tapeworm</name>
    <dbReference type="NCBI Taxonomy" id="70667"/>
    <lineage>
        <taxon>Eukaryota</taxon>
        <taxon>Metazoa</taxon>
        <taxon>Spiralia</taxon>
        <taxon>Lophotrochozoa</taxon>
        <taxon>Platyhelminthes</taxon>
        <taxon>Cestoda</taxon>
        <taxon>Eucestoda</taxon>
        <taxon>Diphyllobothriidea</taxon>
        <taxon>Diphyllobothriidae</taxon>
        <taxon>Schistocephalus</taxon>
    </lineage>
</organism>
<accession>A0A183SPA1</accession>
<feature type="compositionally biased region" description="Pro residues" evidence="1">
    <location>
        <begin position="397"/>
        <end position="406"/>
    </location>
</feature>
<dbReference type="EMBL" id="UYSU01033517">
    <property type="protein sequence ID" value="VDL92434.1"/>
    <property type="molecule type" value="Genomic_DNA"/>
</dbReference>
<keyword evidence="3" id="KW-1185">Reference proteome</keyword>
<dbReference type="OrthoDB" id="10673924at2759"/>
<feature type="region of interest" description="Disordered" evidence="1">
    <location>
        <begin position="24"/>
        <end position="97"/>
    </location>
</feature>
<dbReference type="WBParaSite" id="SSLN_0000624401-mRNA-1">
    <property type="protein sequence ID" value="SSLN_0000624401-mRNA-1"/>
    <property type="gene ID" value="SSLN_0000624401"/>
</dbReference>
<evidence type="ECO:0000313" key="3">
    <source>
        <dbReference type="Proteomes" id="UP000275846"/>
    </source>
</evidence>